<feature type="domain" description="C2H2-type" evidence="7">
    <location>
        <begin position="439"/>
        <end position="466"/>
    </location>
</feature>
<feature type="domain" description="C2H2-type" evidence="7">
    <location>
        <begin position="113"/>
        <end position="135"/>
    </location>
</feature>
<feature type="domain" description="C2H2-type" evidence="7">
    <location>
        <begin position="199"/>
        <end position="226"/>
    </location>
</feature>
<dbReference type="EMBL" id="KK852613">
    <property type="protein sequence ID" value="KDR20231.1"/>
    <property type="molecule type" value="Genomic_DNA"/>
</dbReference>
<proteinExistence type="predicted"/>
<feature type="domain" description="C2H2-type" evidence="7">
    <location>
        <begin position="602"/>
        <end position="629"/>
    </location>
</feature>
<evidence type="ECO:0000256" key="5">
    <source>
        <dbReference type="PROSITE-ProRule" id="PRU00042"/>
    </source>
</evidence>
<evidence type="ECO:0000256" key="4">
    <source>
        <dbReference type="ARBA" id="ARBA00022833"/>
    </source>
</evidence>
<feature type="domain" description="C2H2-type" evidence="7">
    <location>
        <begin position="469"/>
        <end position="496"/>
    </location>
</feature>
<feature type="domain" description="C2H2-type" evidence="7">
    <location>
        <begin position="554"/>
        <end position="581"/>
    </location>
</feature>
<dbReference type="SUPFAM" id="SSF57667">
    <property type="entry name" value="beta-beta-alpha zinc fingers"/>
    <property type="match status" value="7"/>
</dbReference>
<dbReference type="Pfam" id="PF13912">
    <property type="entry name" value="zf-C2H2_6"/>
    <property type="match status" value="3"/>
</dbReference>
<evidence type="ECO:0000313" key="9">
    <source>
        <dbReference type="Proteomes" id="UP000027135"/>
    </source>
</evidence>
<accession>A0A067R976</accession>
<name>A0A067R976_ZOONE</name>
<dbReference type="eggNOG" id="KOG1721">
    <property type="taxonomic scope" value="Eukaryota"/>
</dbReference>
<dbReference type="InterPro" id="IPR013087">
    <property type="entry name" value="Znf_C2H2_type"/>
</dbReference>
<dbReference type="PROSITE" id="PS00028">
    <property type="entry name" value="ZINC_FINGER_C2H2_1"/>
    <property type="match status" value="11"/>
</dbReference>
<reference evidence="8 9" key="1">
    <citation type="journal article" date="2014" name="Nat. Commun.">
        <title>Molecular traces of alternative social organization in a termite genome.</title>
        <authorList>
            <person name="Terrapon N."/>
            <person name="Li C."/>
            <person name="Robertson H.M."/>
            <person name="Ji L."/>
            <person name="Meng X."/>
            <person name="Booth W."/>
            <person name="Chen Z."/>
            <person name="Childers C.P."/>
            <person name="Glastad K.M."/>
            <person name="Gokhale K."/>
            <person name="Gowin J."/>
            <person name="Gronenberg W."/>
            <person name="Hermansen R.A."/>
            <person name="Hu H."/>
            <person name="Hunt B.G."/>
            <person name="Huylmans A.K."/>
            <person name="Khalil S.M."/>
            <person name="Mitchell R.D."/>
            <person name="Munoz-Torres M.C."/>
            <person name="Mustard J.A."/>
            <person name="Pan H."/>
            <person name="Reese J.T."/>
            <person name="Scharf M.E."/>
            <person name="Sun F."/>
            <person name="Vogel H."/>
            <person name="Xiao J."/>
            <person name="Yang W."/>
            <person name="Yang Z."/>
            <person name="Yang Z."/>
            <person name="Zhou J."/>
            <person name="Zhu J."/>
            <person name="Brent C.S."/>
            <person name="Elsik C.G."/>
            <person name="Goodisman M.A."/>
            <person name="Liberles D.A."/>
            <person name="Roe R.M."/>
            <person name="Vargo E.L."/>
            <person name="Vilcinskas A."/>
            <person name="Wang J."/>
            <person name="Bornberg-Bauer E."/>
            <person name="Korb J."/>
            <person name="Zhang G."/>
            <person name="Liebig J."/>
        </authorList>
    </citation>
    <scope>NUCLEOTIDE SEQUENCE [LARGE SCALE GENOMIC DNA]</scope>
    <source>
        <tissue evidence="8">Whole organism</tissue>
    </source>
</reference>
<keyword evidence="1" id="KW-0479">Metal-binding</keyword>
<evidence type="ECO:0000313" key="8">
    <source>
        <dbReference type="EMBL" id="KDR20231.1"/>
    </source>
</evidence>
<feature type="domain" description="C2H2-type" evidence="7">
    <location>
        <begin position="633"/>
        <end position="660"/>
    </location>
</feature>
<feature type="domain" description="C2H2-type" evidence="7">
    <location>
        <begin position="148"/>
        <end position="170"/>
    </location>
</feature>
<dbReference type="Proteomes" id="UP000027135">
    <property type="component" value="Unassembled WGS sequence"/>
</dbReference>
<dbReference type="PROSITE" id="PS50157">
    <property type="entry name" value="ZINC_FINGER_C2H2_2"/>
    <property type="match status" value="13"/>
</dbReference>
<dbReference type="SMART" id="SM00355">
    <property type="entry name" value="ZnF_C2H2"/>
    <property type="match status" value="16"/>
</dbReference>
<dbReference type="GO" id="GO:0005634">
    <property type="term" value="C:nucleus"/>
    <property type="evidence" value="ECO:0007669"/>
    <property type="project" value="UniProtKB-ARBA"/>
</dbReference>
<dbReference type="AlphaFoldDB" id="A0A067R976"/>
<evidence type="ECO:0000256" key="6">
    <source>
        <dbReference type="SAM" id="MobiDB-lite"/>
    </source>
</evidence>
<dbReference type="GO" id="GO:0008270">
    <property type="term" value="F:zinc ion binding"/>
    <property type="evidence" value="ECO:0007669"/>
    <property type="project" value="UniProtKB-KW"/>
</dbReference>
<keyword evidence="9" id="KW-1185">Reference proteome</keyword>
<dbReference type="FunFam" id="3.30.160.60:FF:000446">
    <property type="entry name" value="Zinc finger protein"/>
    <property type="match status" value="1"/>
</dbReference>
<dbReference type="InParanoid" id="A0A067R976"/>
<feature type="domain" description="C2H2-type" evidence="7">
    <location>
        <begin position="286"/>
        <end position="313"/>
    </location>
</feature>
<protein>
    <recommendedName>
        <fullName evidence="7">C2H2-type domain-containing protein</fullName>
    </recommendedName>
</protein>
<feature type="domain" description="C2H2-type" evidence="7">
    <location>
        <begin position="312"/>
        <end position="340"/>
    </location>
</feature>
<sequence length="661" mass="75048">MTKQEPEDEILKENSLEGSVTSQPSSPLSQPRNDTLPNTDLEPVSVDLEKVKEEAVTECSKCKIIFQDKGQLQEHVCAVVSQWSCEHCNKCFKSKHTLYKHKKYFCPKKKNSCVCKGCSKVFSSVIEMAKHQKQHLRVCLSLQEESLYTCTVCEKKFAARSMLEMHKNSHFPGNLNMKQAERFSVQPNVSPGKVLIKQFKCRHCPKSYTRKYKLKYHMKTHFSEAHNSSVPELSMETKQENNNDRDNDAVSQCLMKCSCKYCGYVCDDSAALWLHMLQQHSSVKSYKCDKCGRDFHRLQAYSNHMKTHNVKMSCRVCGKHYSSIKALREHGYNKHTIQKAMHQCRLCAQSFATRSALLIHGRDHHAKGKSSAPLSEDSQAKVETFPCSLCSKSFPSTVTLVAHMQMHVGMEMGNGNLDNLDQGPVPQSSCKKEEQHYPFTCKICFKLFSNKGGLQRHIKIHAPKKHVFYPCKICGKKFVSESTYKTHTATHVVSVPFHCPQCNQIFFKEEVFKSHVCENTGNQASLTCGVLLTEEKHLNHVCDGSNLKSSELLLKCSICSAVFSSLKSRNNHMRIHLNRSMPLTALPSNVNNLCSRMSSGLYKCNLCSKRMVTQHAAAGHAKWHYQPQPVKAFECPFCNRRYTTETGLYTHISVQHPDVPG</sequence>
<dbReference type="InterPro" id="IPR036236">
    <property type="entry name" value="Znf_C2H2_sf"/>
</dbReference>
<keyword evidence="3 5" id="KW-0863">Zinc-finger</keyword>
<dbReference type="Pfam" id="PF00096">
    <property type="entry name" value="zf-C2H2"/>
    <property type="match status" value="5"/>
</dbReference>
<gene>
    <name evidence="8" type="ORF">L798_05540</name>
</gene>
<dbReference type="Pfam" id="PF13894">
    <property type="entry name" value="zf-C2H2_4"/>
    <property type="match status" value="1"/>
</dbReference>
<feature type="domain" description="C2H2-type" evidence="7">
    <location>
        <begin position="342"/>
        <end position="370"/>
    </location>
</feature>
<dbReference type="PANTHER" id="PTHR24379:SF121">
    <property type="entry name" value="C2H2-TYPE DOMAIN-CONTAINING PROTEIN"/>
    <property type="match status" value="1"/>
</dbReference>
<dbReference type="PANTHER" id="PTHR24379">
    <property type="entry name" value="KRAB AND ZINC FINGER DOMAIN-CONTAINING"/>
    <property type="match status" value="1"/>
</dbReference>
<feature type="domain" description="C2H2-type" evidence="7">
    <location>
        <begin position="385"/>
        <end position="412"/>
    </location>
</feature>
<keyword evidence="2" id="KW-0677">Repeat</keyword>
<keyword evidence="4" id="KW-0862">Zinc</keyword>
<feature type="compositionally biased region" description="Polar residues" evidence="6">
    <location>
        <begin position="16"/>
        <end position="38"/>
    </location>
</feature>
<dbReference type="Gene3D" id="3.30.160.60">
    <property type="entry name" value="Classic Zinc Finger"/>
    <property type="match status" value="7"/>
</dbReference>
<feature type="region of interest" description="Disordered" evidence="6">
    <location>
        <begin position="1"/>
        <end position="43"/>
    </location>
</feature>
<evidence type="ECO:0000259" key="7">
    <source>
        <dbReference type="PROSITE" id="PS50157"/>
    </source>
</evidence>
<evidence type="ECO:0000256" key="3">
    <source>
        <dbReference type="ARBA" id="ARBA00022771"/>
    </source>
</evidence>
<evidence type="ECO:0000256" key="1">
    <source>
        <dbReference type="ARBA" id="ARBA00022723"/>
    </source>
</evidence>
<organism evidence="8 9">
    <name type="scientific">Zootermopsis nevadensis</name>
    <name type="common">Dampwood termite</name>
    <dbReference type="NCBI Taxonomy" id="136037"/>
    <lineage>
        <taxon>Eukaryota</taxon>
        <taxon>Metazoa</taxon>
        <taxon>Ecdysozoa</taxon>
        <taxon>Arthropoda</taxon>
        <taxon>Hexapoda</taxon>
        <taxon>Insecta</taxon>
        <taxon>Pterygota</taxon>
        <taxon>Neoptera</taxon>
        <taxon>Polyneoptera</taxon>
        <taxon>Dictyoptera</taxon>
        <taxon>Blattodea</taxon>
        <taxon>Blattoidea</taxon>
        <taxon>Termitoidae</taxon>
        <taxon>Termopsidae</taxon>
        <taxon>Zootermopsis</taxon>
    </lineage>
</organism>
<feature type="domain" description="C2H2-type" evidence="7">
    <location>
        <begin position="83"/>
        <end position="110"/>
    </location>
</feature>
<evidence type="ECO:0000256" key="2">
    <source>
        <dbReference type="ARBA" id="ARBA00022737"/>
    </source>
</evidence>